<organism evidence="1 2">
    <name type="scientific">candidate division WWE3 bacterium GW2011_GWF2_42_42</name>
    <dbReference type="NCBI Taxonomy" id="1619142"/>
    <lineage>
        <taxon>Bacteria</taxon>
        <taxon>Katanobacteria</taxon>
    </lineage>
</organism>
<name>A0A0G1CKE8_UNCKA</name>
<evidence type="ECO:0000313" key="1">
    <source>
        <dbReference type="EMBL" id="KKS59071.1"/>
    </source>
</evidence>
<protein>
    <submittedName>
        <fullName evidence="1">Uncharacterized protein</fullName>
    </submittedName>
</protein>
<dbReference type="EMBL" id="LCDU01000030">
    <property type="protein sequence ID" value="KKS59071.1"/>
    <property type="molecule type" value="Genomic_DNA"/>
</dbReference>
<dbReference type="Proteomes" id="UP000034678">
    <property type="component" value="Unassembled WGS sequence"/>
</dbReference>
<sequence length="117" mass="13772">MNYTNEYSSRKNYMAKMDKERKDIQFPIYVERLSQIAKLHKNFDEVCSLLEKHHKKIADCHLFRSWYHKDKNIIEKIFSAKAEGLFNSDLMFIKSALGIYGPKKLIQGLKEKAGINT</sequence>
<proteinExistence type="predicted"/>
<dbReference type="AlphaFoldDB" id="A0A0G1CKE8"/>
<reference evidence="1 2" key="1">
    <citation type="journal article" date="2015" name="Nature">
        <title>rRNA introns, odd ribosomes, and small enigmatic genomes across a large radiation of phyla.</title>
        <authorList>
            <person name="Brown C.T."/>
            <person name="Hug L.A."/>
            <person name="Thomas B.C."/>
            <person name="Sharon I."/>
            <person name="Castelle C.J."/>
            <person name="Singh A."/>
            <person name="Wilkins M.J."/>
            <person name="Williams K.H."/>
            <person name="Banfield J.F."/>
        </authorList>
    </citation>
    <scope>NUCLEOTIDE SEQUENCE [LARGE SCALE GENOMIC DNA]</scope>
</reference>
<accession>A0A0G1CKE8</accession>
<comment type="caution">
    <text evidence="1">The sequence shown here is derived from an EMBL/GenBank/DDBJ whole genome shotgun (WGS) entry which is preliminary data.</text>
</comment>
<evidence type="ECO:0000313" key="2">
    <source>
        <dbReference type="Proteomes" id="UP000034678"/>
    </source>
</evidence>
<gene>
    <name evidence="1" type="ORF">UV26_C0030G0003</name>
</gene>
<dbReference type="STRING" id="1619142.UV26_C0030G0003"/>